<name>A0AAE9Z9R1_9GAMM</name>
<keyword evidence="1 4" id="KW-0378">Hydrolase</keyword>
<evidence type="ECO:0000313" key="5">
    <source>
        <dbReference type="Proteomes" id="UP000032352"/>
    </source>
</evidence>
<dbReference type="Proteomes" id="UP000032352">
    <property type="component" value="Chromosome"/>
</dbReference>
<dbReference type="EMBL" id="CP059733">
    <property type="protein sequence ID" value="WDE07913.1"/>
    <property type="molecule type" value="Genomic_DNA"/>
</dbReference>
<keyword evidence="2" id="KW-0732">Signal</keyword>
<dbReference type="SUPFAM" id="SSF53474">
    <property type="entry name" value="alpha/beta-Hydrolases"/>
    <property type="match status" value="1"/>
</dbReference>
<evidence type="ECO:0000259" key="3">
    <source>
        <dbReference type="Pfam" id="PF20434"/>
    </source>
</evidence>
<dbReference type="KEGG" id="tvd:SG34_014100"/>
<gene>
    <name evidence="4" type="ORF">SG34_014100</name>
</gene>
<dbReference type="InterPro" id="IPR049492">
    <property type="entry name" value="BD-FAE-like_dom"/>
</dbReference>
<evidence type="ECO:0000256" key="2">
    <source>
        <dbReference type="SAM" id="SignalP"/>
    </source>
</evidence>
<dbReference type="InterPro" id="IPR029058">
    <property type="entry name" value="AB_hydrolase_fold"/>
</dbReference>
<feature type="chain" id="PRO_5041898983" evidence="2">
    <location>
        <begin position="27"/>
        <end position="292"/>
    </location>
</feature>
<reference evidence="4 5" key="1">
    <citation type="journal article" date="2015" name="Genome Announc.">
        <title>Draft Genome Sequences of Marine Isolates of Thalassomonas viridans and Thalassomonas actiniarum.</title>
        <authorList>
            <person name="Olonade I."/>
            <person name="van Zyl L.J."/>
            <person name="Trindade M."/>
        </authorList>
    </citation>
    <scope>NUCLEOTIDE SEQUENCE [LARGE SCALE GENOMIC DNA]</scope>
    <source>
        <strain evidence="4 5">XOM25</strain>
    </source>
</reference>
<keyword evidence="5" id="KW-1185">Reference proteome</keyword>
<dbReference type="PANTHER" id="PTHR22946">
    <property type="entry name" value="DIENELACTONE HYDROLASE DOMAIN-CONTAINING PROTEIN-RELATED"/>
    <property type="match status" value="1"/>
</dbReference>
<sequence>MKFPLMFITCLAHFFLLILLSTTAFAKASGTYPASIVELTIPSYGKRMSGLAYLAKGAGPHPTIVLLHGYPGNEKNLDVAQAMRSRGWTVIFFHYRGAWGSEGEFSFRGAERDVQQVLAYLRDGKNAADLRINRNNISLVGHSMGGHMAIAGILDNPGVKCSVAYDGANLGAGGLGFFKEQQSAELWRSYSDTLFMLSGWSGAKAEGEIRQYGQKLDLVKRAANINGRPVLLIAANTEVIPIDQHIMPLKAALQASPNSRVSYRLIEDDHSFSSSRAELIDATASFLNNQCR</sequence>
<dbReference type="AlphaFoldDB" id="A0AAE9Z9R1"/>
<proteinExistence type="predicted"/>
<dbReference type="PANTHER" id="PTHR22946:SF9">
    <property type="entry name" value="POLYKETIDE TRANSFERASE AF380"/>
    <property type="match status" value="1"/>
</dbReference>
<dbReference type="RefSeq" id="WP_274038625.1">
    <property type="nucleotide sequence ID" value="NZ_CP059733.1"/>
</dbReference>
<dbReference type="Pfam" id="PF20434">
    <property type="entry name" value="BD-FAE"/>
    <property type="match status" value="1"/>
</dbReference>
<accession>A0AAE9Z9R1</accession>
<dbReference type="Gene3D" id="3.40.50.1820">
    <property type="entry name" value="alpha/beta hydrolase"/>
    <property type="match status" value="1"/>
</dbReference>
<reference evidence="4 5" key="2">
    <citation type="journal article" date="2022" name="Mar. Drugs">
        <title>Bioassay-Guided Fractionation Leads to the Detection of Cholic Acid Generated by the Rare Thalassomonas sp.</title>
        <authorList>
            <person name="Pheiffer F."/>
            <person name="Schneider Y.K."/>
            <person name="Hansen E.H."/>
            <person name="Andersen J.H."/>
            <person name="Isaksson J."/>
            <person name="Busche T."/>
            <person name="R C."/>
            <person name="Kalinowski J."/>
            <person name="Zyl L.V."/>
            <person name="Trindade M."/>
        </authorList>
    </citation>
    <scope>NUCLEOTIDE SEQUENCE [LARGE SCALE GENOMIC DNA]</scope>
    <source>
        <strain evidence="4 5">XOM25</strain>
    </source>
</reference>
<evidence type="ECO:0000256" key="1">
    <source>
        <dbReference type="ARBA" id="ARBA00022801"/>
    </source>
</evidence>
<feature type="signal peptide" evidence="2">
    <location>
        <begin position="1"/>
        <end position="26"/>
    </location>
</feature>
<dbReference type="InterPro" id="IPR050261">
    <property type="entry name" value="FrsA_esterase"/>
</dbReference>
<protein>
    <submittedName>
        <fullName evidence="4">Alpha/beta fold hydrolase</fullName>
    </submittedName>
</protein>
<organism evidence="4 5">
    <name type="scientific">Thalassomonas viridans</name>
    <dbReference type="NCBI Taxonomy" id="137584"/>
    <lineage>
        <taxon>Bacteria</taxon>
        <taxon>Pseudomonadati</taxon>
        <taxon>Pseudomonadota</taxon>
        <taxon>Gammaproteobacteria</taxon>
        <taxon>Alteromonadales</taxon>
        <taxon>Colwelliaceae</taxon>
        <taxon>Thalassomonas</taxon>
    </lineage>
</organism>
<evidence type="ECO:0000313" key="4">
    <source>
        <dbReference type="EMBL" id="WDE07913.1"/>
    </source>
</evidence>
<feature type="domain" description="BD-FAE-like" evidence="3">
    <location>
        <begin position="56"/>
        <end position="152"/>
    </location>
</feature>
<dbReference type="GO" id="GO:0052689">
    <property type="term" value="F:carboxylic ester hydrolase activity"/>
    <property type="evidence" value="ECO:0007669"/>
    <property type="project" value="UniProtKB-ARBA"/>
</dbReference>